<reference evidence="2" key="1">
    <citation type="journal article" date="2019" name="Int. J. Syst. Evol. Microbiol.">
        <title>The Global Catalogue of Microorganisms (GCM) 10K type strain sequencing project: providing services to taxonomists for standard genome sequencing and annotation.</title>
        <authorList>
            <consortium name="The Broad Institute Genomics Platform"/>
            <consortium name="The Broad Institute Genome Sequencing Center for Infectious Disease"/>
            <person name="Wu L."/>
            <person name="Ma J."/>
        </authorList>
    </citation>
    <scope>NUCLEOTIDE SEQUENCE [LARGE SCALE GENOMIC DNA]</scope>
    <source>
        <strain evidence="2">KCTC 52473</strain>
    </source>
</reference>
<evidence type="ECO:0000313" key="1">
    <source>
        <dbReference type="EMBL" id="MFC3122324.1"/>
    </source>
</evidence>
<evidence type="ECO:0000313" key="2">
    <source>
        <dbReference type="Proteomes" id="UP001595478"/>
    </source>
</evidence>
<organism evidence="1 2">
    <name type="scientific">Agaribacter flavus</name>
    <dbReference type="NCBI Taxonomy" id="1902781"/>
    <lineage>
        <taxon>Bacteria</taxon>
        <taxon>Pseudomonadati</taxon>
        <taxon>Pseudomonadota</taxon>
        <taxon>Gammaproteobacteria</taxon>
        <taxon>Alteromonadales</taxon>
        <taxon>Alteromonadaceae</taxon>
        <taxon>Agaribacter</taxon>
    </lineage>
</organism>
<protein>
    <submittedName>
        <fullName evidence="1">Uncharacterized protein</fullName>
    </submittedName>
</protein>
<keyword evidence="2" id="KW-1185">Reference proteome</keyword>
<comment type="caution">
    <text evidence="1">The sequence shown here is derived from an EMBL/GenBank/DDBJ whole genome shotgun (WGS) entry which is preliminary data.</text>
</comment>
<dbReference type="RefSeq" id="WP_376920452.1">
    <property type="nucleotide sequence ID" value="NZ_JBHRSW010000018.1"/>
</dbReference>
<dbReference type="Proteomes" id="UP001595478">
    <property type="component" value="Unassembled WGS sequence"/>
</dbReference>
<dbReference type="EMBL" id="JBHRSW010000018">
    <property type="protein sequence ID" value="MFC3122324.1"/>
    <property type="molecule type" value="Genomic_DNA"/>
</dbReference>
<accession>A0ABV7FPS1</accession>
<gene>
    <name evidence="1" type="ORF">ACFOHL_11895</name>
</gene>
<name>A0ABV7FPS1_9ALTE</name>
<proteinExistence type="predicted"/>
<sequence>MMFVLLFTKAKADTKTQIAVNVEIGASYTSVLGEVASMEAKTLAESELVIVLKDLIRYFDFVTSKENTSYTLEFKIDTPSSSNQGGIHSLHDYYVFLRLKHAQNQRGQTIHWLFRDAAASLHNADSPQTITASLSTHVEQVQHKRIVQELLKHVSFTDQARFNGSKGWIISHSAKALCMNKKSLVEIHSIVPGQGFEDEFYAEVKRHRDDHITTFILAKDDVSSLSTQPDQAKVLGVHVLKYERQCEHQNTLSETSPSNVSFELGGVE</sequence>